<evidence type="ECO:0000256" key="8">
    <source>
        <dbReference type="SAM" id="Phobius"/>
    </source>
</evidence>
<feature type="transmembrane region" description="Helical" evidence="8">
    <location>
        <begin position="167"/>
        <end position="186"/>
    </location>
</feature>
<dbReference type="PANTHER" id="PTHR22926">
    <property type="entry name" value="PHOSPHO-N-ACETYLMURAMOYL-PENTAPEPTIDE-TRANSFERASE"/>
    <property type="match status" value="1"/>
</dbReference>
<dbReference type="GO" id="GO:0071555">
    <property type="term" value="P:cell wall organization"/>
    <property type="evidence" value="ECO:0007669"/>
    <property type="project" value="TreeGrafter"/>
</dbReference>
<dbReference type="InterPro" id="IPR000715">
    <property type="entry name" value="Glycosyl_transferase_4"/>
</dbReference>
<feature type="transmembrane region" description="Helical" evidence="8">
    <location>
        <begin position="193"/>
        <end position="210"/>
    </location>
</feature>
<name>A0A182CXU1_BLAVI</name>
<feature type="transmembrane region" description="Helical" evidence="8">
    <location>
        <begin position="87"/>
        <end position="103"/>
    </location>
</feature>
<dbReference type="EMBL" id="AP014854">
    <property type="protein sequence ID" value="BAR97989.1"/>
    <property type="molecule type" value="Genomic_DNA"/>
</dbReference>
<evidence type="ECO:0000256" key="7">
    <source>
        <dbReference type="PIRSR" id="PIRSR600715-1"/>
    </source>
</evidence>
<feature type="binding site" evidence="7">
    <location>
        <position position="221"/>
    </location>
    <ligand>
        <name>Mg(2+)</name>
        <dbReference type="ChEBI" id="CHEBI:18420"/>
    </ligand>
</feature>
<dbReference type="GO" id="GO:0044038">
    <property type="term" value="P:cell wall macromolecule biosynthetic process"/>
    <property type="evidence" value="ECO:0007669"/>
    <property type="project" value="TreeGrafter"/>
</dbReference>
<organism evidence="9">
    <name type="scientific">Blastochloris viridis</name>
    <name type="common">Rhodopseudomonas viridis</name>
    <dbReference type="NCBI Taxonomy" id="1079"/>
    <lineage>
        <taxon>Bacteria</taxon>
        <taxon>Pseudomonadati</taxon>
        <taxon>Pseudomonadota</taxon>
        <taxon>Alphaproteobacteria</taxon>
        <taxon>Hyphomicrobiales</taxon>
        <taxon>Blastochloridaceae</taxon>
        <taxon>Blastochloris</taxon>
    </lineage>
</organism>
<dbReference type="CDD" id="cd06854">
    <property type="entry name" value="GT_WbpL_WbcO_like"/>
    <property type="match status" value="1"/>
</dbReference>
<feature type="transmembrane region" description="Helical" evidence="8">
    <location>
        <begin position="230"/>
        <end position="256"/>
    </location>
</feature>
<dbReference type="PANTHER" id="PTHR22926:SF3">
    <property type="entry name" value="UNDECAPRENYL-PHOSPHATE ALPHA-N-ACETYLGLUCOSAMINYL 1-PHOSPHATE TRANSFERASE"/>
    <property type="match status" value="1"/>
</dbReference>
<evidence type="ECO:0000256" key="5">
    <source>
        <dbReference type="ARBA" id="ARBA00022989"/>
    </source>
</evidence>
<gene>
    <name evidence="9" type="ORF">BV133_396</name>
</gene>
<keyword evidence="3 9" id="KW-0808">Transferase</keyword>
<keyword evidence="2" id="KW-1003">Cell membrane</keyword>
<dbReference type="PATRIC" id="fig|1079.8.peg.408"/>
<dbReference type="GO" id="GO:0046872">
    <property type="term" value="F:metal ion binding"/>
    <property type="evidence" value="ECO:0007669"/>
    <property type="project" value="UniProtKB-KW"/>
</dbReference>
<sequence>MGGMDGGLDRAMLAGSVAVLGAVAALVCALAIAALHPLLVRYALARPNARSSHVTPTPQGAGAAVVAVVAVFGLAASVVLGLPGERLTMLFAAAVLLAAIGAADDIRPLPTLPRLAAQFMAVIAVVTTLPDGARVLPMLPELAERALITVAGVWFVNLTNFMDGLDWMTVAEFVPVTAALALIGVVSATDPETTLVAALLCGALLGFAPFNKPVAKVFLGDVGSLPIGLIAGWCLLSLAAAGGLAAAILLPMYYLADATLTLLRRLARGEKVWEAHRTHFYQRATANGFSVRAVVGRVFVLNLVLAALATLSLALPAPSLQAGLVAVGAVAVSAVLATFERTNAA</sequence>
<accession>A0A182CXU1</accession>
<evidence type="ECO:0000256" key="3">
    <source>
        <dbReference type="ARBA" id="ARBA00022679"/>
    </source>
</evidence>
<feature type="transmembrane region" description="Helical" evidence="8">
    <location>
        <begin position="12"/>
        <end position="40"/>
    </location>
</feature>
<protein>
    <submittedName>
        <fullName evidence="9">Undecaprenyl-phosphate N-acetylglucosaminyl 1-phosphate transferase</fullName>
    </submittedName>
</protein>
<evidence type="ECO:0000256" key="4">
    <source>
        <dbReference type="ARBA" id="ARBA00022692"/>
    </source>
</evidence>
<dbReference type="GO" id="GO:0009103">
    <property type="term" value="P:lipopolysaccharide biosynthetic process"/>
    <property type="evidence" value="ECO:0007669"/>
    <property type="project" value="TreeGrafter"/>
</dbReference>
<feature type="transmembrane region" description="Helical" evidence="8">
    <location>
        <begin position="320"/>
        <end position="339"/>
    </location>
</feature>
<keyword evidence="6 8" id="KW-0472">Membrane</keyword>
<proteinExistence type="predicted"/>
<feature type="binding site" evidence="7">
    <location>
        <position position="160"/>
    </location>
    <ligand>
        <name>Mg(2+)</name>
        <dbReference type="ChEBI" id="CHEBI:18420"/>
    </ligand>
</feature>
<keyword evidence="7" id="KW-0460">Magnesium</keyword>
<dbReference type="GO" id="GO:0016780">
    <property type="term" value="F:phosphotransferase activity, for other substituted phosphate groups"/>
    <property type="evidence" value="ECO:0007669"/>
    <property type="project" value="InterPro"/>
</dbReference>
<dbReference type="GO" id="GO:0005886">
    <property type="term" value="C:plasma membrane"/>
    <property type="evidence" value="ECO:0007669"/>
    <property type="project" value="UniProtKB-SubCell"/>
</dbReference>
<keyword evidence="7" id="KW-0479">Metal-binding</keyword>
<feature type="transmembrane region" description="Helical" evidence="8">
    <location>
        <begin position="60"/>
        <end position="80"/>
    </location>
</feature>
<feature type="transmembrane region" description="Helical" evidence="8">
    <location>
        <begin position="294"/>
        <end position="314"/>
    </location>
</feature>
<comment type="subcellular location">
    <subcellularLocation>
        <location evidence="1">Cell membrane</location>
        <topology evidence="1">Multi-pass membrane protein</topology>
    </subcellularLocation>
</comment>
<keyword evidence="5 8" id="KW-1133">Transmembrane helix</keyword>
<reference evidence="9" key="1">
    <citation type="journal article" date="2015" name="Genome Announc.">
        <title>Complete Genome Sequence of the Bacteriochlorophyll b-Producing Photosynthetic Bacterium Blastochloris viridis.</title>
        <authorList>
            <person name="Tsukatani Y."/>
            <person name="Hirose Y."/>
            <person name="Harada J."/>
            <person name="Misawa N."/>
            <person name="Mori K."/>
            <person name="Inoue K."/>
            <person name="Tamiaki H."/>
        </authorList>
    </citation>
    <scope>NUCLEOTIDE SEQUENCE [LARGE SCALE GENOMIC DNA]</scope>
    <source>
        <strain evidence="9">DSM 133</strain>
    </source>
</reference>
<evidence type="ECO:0000256" key="2">
    <source>
        <dbReference type="ARBA" id="ARBA00022475"/>
    </source>
</evidence>
<dbReference type="Pfam" id="PF00953">
    <property type="entry name" value="Glycos_transf_4"/>
    <property type="match status" value="1"/>
</dbReference>
<comment type="cofactor">
    <cofactor evidence="7">
        <name>Mg(2+)</name>
        <dbReference type="ChEBI" id="CHEBI:18420"/>
    </cofactor>
</comment>
<evidence type="ECO:0000256" key="1">
    <source>
        <dbReference type="ARBA" id="ARBA00004651"/>
    </source>
</evidence>
<keyword evidence="4 8" id="KW-0812">Transmembrane</keyword>
<evidence type="ECO:0000256" key="6">
    <source>
        <dbReference type="ARBA" id="ARBA00023136"/>
    </source>
</evidence>
<evidence type="ECO:0000313" key="9">
    <source>
        <dbReference type="EMBL" id="BAR97989.1"/>
    </source>
</evidence>
<dbReference type="AlphaFoldDB" id="A0A182CXU1"/>